<feature type="compositionally biased region" description="Polar residues" evidence="1">
    <location>
        <begin position="305"/>
        <end position="321"/>
    </location>
</feature>
<dbReference type="PANTHER" id="PTHR34065">
    <property type="entry name" value="CELL DIVISION CONTROL PROTEIN 14"/>
    <property type="match status" value="1"/>
</dbReference>
<dbReference type="InterPro" id="IPR012535">
    <property type="entry name" value="Cell_div_Cdc14"/>
</dbReference>
<reference evidence="3 4" key="1">
    <citation type="submission" date="2015-12" db="EMBL/GenBank/DDBJ databases">
        <title>Draft genome sequence of Moniliophthora roreri, the causal agent of frosty pod rot of cacao.</title>
        <authorList>
            <person name="Aime M.C."/>
            <person name="Diaz-Valderrama J.R."/>
            <person name="Kijpornyongpan T."/>
            <person name="Phillips-Mora W."/>
        </authorList>
    </citation>
    <scope>NUCLEOTIDE SEQUENCE [LARGE SCALE GENOMIC DNA]</scope>
    <source>
        <strain evidence="3 4">MCA 2952</strain>
    </source>
</reference>
<evidence type="ECO:0000313" key="3">
    <source>
        <dbReference type="EMBL" id="KTB37375.1"/>
    </source>
</evidence>
<dbReference type="eggNOG" id="ENOG502S6JC">
    <property type="taxonomic scope" value="Eukaryota"/>
</dbReference>
<proteinExistence type="predicted"/>
<dbReference type="Pfam" id="PF08045">
    <property type="entry name" value="CDC14"/>
    <property type="match status" value="1"/>
</dbReference>
<feature type="compositionally biased region" description="Polar residues" evidence="1">
    <location>
        <begin position="331"/>
        <end position="346"/>
    </location>
</feature>
<dbReference type="EMBL" id="LATX01001850">
    <property type="protein sequence ID" value="KTB37375.1"/>
    <property type="molecule type" value="Genomic_DNA"/>
</dbReference>
<evidence type="ECO:0000256" key="2">
    <source>
        <dbReference type="SAM" id="SignalP"/>
    </source>
</evidence>
<feature type="region of interest" description="Disordered" evidence="1">
    <location>
        <begin position="434"/>
        <end position="480"/>
    </location>
</feature>
<evidence type="ECO:0000313" key="4">
    <source>
        <dbReference type="Proteomes" id="UP000054988"/>
    </source>
</evidence>
<dbReference type="AlphaFoldDB" id="A0A0W0FM48"/>
<protein>
    <recommendedName>
        <fullName evidence="5">Cell division control protein 14</fullName>
    </recommendedName>
</protein>
<dbReference type="PANTHER" id="PTHR34065:SF1">
    <property type="entry name" value="CELL DIVISION CONTROL PROTEIN 14"/>
    <property type="match status" value="1"/>
</dbReference>
<evidence type="ECO:0000256" key="1">
    <source>
        <dbReference type="SAM" id="MobiDB-lite"/>
    </source>
</evidence>
<feature type="region of interest" description="Disordered" evidence="1">
    <location>
        <begin position="233"/>
        <end position="373"/>
    </location>
</feature>
<accession>A0A0W0FM48</accession>
<feature type="chain" id="PRO_5006901919" description="Cell division control protein 14" evidence="2">
    <location>
        <begin position="36"/>
        <end position="537"/>
    </location>
</feature>
<gene>
    <name evidence="3" type="ORF">WG66_10063</name>
</gene>
<feature type="compositionally biased region" description="Low complexity" evidence="1">
    <location>
        <begin position="286"/>
        <end position="304"/>
    </location>
</feature>
<keyword evidence="2" id="KW-0732">Signal</keyword>
<evidence type="ECO:0008006" key="5">
    <source>
        <dbReference type="Google" id="ProtNLM"/>
    </source>
</evidence>
<feature type="compositionally biased region" description="Low complexity" evidence="1">
    <location>
        <begin position="468"/>
        <end position="480"/>
    </location>
</feature>
<comment type="caution">
    <text evidence="3">The sequence shown here is derived from an EMBL/GenBank/DDBJ whole genome shotgun (WGS) entry which is preliminary data.</text>
</comment>
<organism evidence="3 4">
    <name type="scientific">Moniliophthora roreri</name>
    <name type="common">Frosty pod rot fungus</name>
    <name type="synonym">Monilia roreri</name>
    <dbReference type="NCBI Taxonomy" id="221103"/>
    <lineage>
        <taxon>Eukaryota</taxon>
        <taxon>Fungi</taxon>
        <taxon>Dikarya</taxon>
        <taxon>Basidiomycota</taxon>
        <taxon>Agaricomycotina</taxon>
        <taxon>Agaricomycetes</taxon>
        <taxon>Agaricomycetidae</taxon>
        <taxon>Agaricales</taxon>
        <taxon>Marasmiineae</taxon>
        <taxon>Marasmiaceae</taxon>
        <taxon>Moniliophthora</taxon>
    </lineage>
</organism>
<feature type="signal peptide" evidence="2">
    <location>
        <begin position="1"/>
        <end position="35"/>
    </location>
</feature>
<dbReference type="Proteomes" id="UP000054988">
    <property type="component" value="Unassembled WGS sequence"/>
</dbReference>
<sequence>MRVADTTNLGMFNTKRFLGLALAAFMTTTVQPVAGHSTCIGGRCQITAVTPYTDAHAWFYDTHNGLWKSKDDPGCSINSVGLFINNFVARLIPYLSHLPINTSSHTPQLAIAISLIQGIVLNHLPSKAWLGRKAPLGVLVELLLASRHLPSSDDSKETHLSSAILDTLLCILVDSPIAIRAFEEVKGVEAVVRLLKRGGTCRSVRMKCLEFLYFYLLDETSPVPALSTTPSISVIPTPPPSNTHTPSSTNGHARTLSLVDTPSQPAPKTITKPKPFITPAPIRPPTSRYGSSTYSFTSGTESGGAFSTSTLTPPESRNASFSEDKERKTSDSAQSSPKKSKTQSNNTGIGIGLGRPGGTPRPTPAKKNVTPEPRALRMLKRDVEFVPQSPSGIPNPLLATPAPRRTHGHAKAKSLGGVAVGKAASESVIGQRNKSILGRTASGGVGGGGHEGDTEPEDDEDECRFWGSSPPTSTSVTSPVKSTFSFTTTSVAEKENNASGMVMVKTTAQKTAHLSTMLGNVDALVEGVRRAGIWGVG</sequence>
<name>A0A0W0FM48_MONRR</name>